<dbReference type="GO" id="GO:0003723">
    <property type="term" value="F:RNA binding"/>
    <property type="evidence" value="ECO:0007669"/>
    <property type="project" value="InterPro"/>
</dbReference>
<reference evidence="3" key="1">
    <citation type="journal article" date="2013" name="Environ. Microbiol.">
        <title>Microbiota from the distal guts of lean and obese adolescents exhibit partial functional redundancy besides clear differences in community structure.</title>
        <authorList>
            <person name="Ferrer M."/>
            <person name="Ruiz A."/>
            <person name="Lanza F."/>
            <person name="Haange S.B."/>
            <person name="Oberbach A."/>
            <person name="Till H."/>
            <person name="Bargiela R."/>
            <person name="Campoy C."/>
            <person name="Segura M.T."/>
            <person name="Richter M."/>
            <person name="von Bergen M."/>
            <person name="Seifert J."/>
            <person name="Suarez A."/>
        </authorList>
    </citation>
    <scope>NUCLEOTIDE SEQUENCE</scope>
</reference>
<comment type="similarity">
    <text evidence="1">Belongs to the pseudouridine synthase RluA family.</text>
</comment>
<accession>K1TCW9</accession>
<sequence length="159" mass="18363">MIKIPQVALIICKNDYSHNFIAEQLKVHSITRKYVGIVQGVVKDESGTINAPIGRHPVNRKEMAINHKNGKEAVTHYKVLKRFDKYTFMEFQLETGRTHQIRVHMASIHHPLLGDTVYNHNKCPFKLEGQCLHAKTIGFIHPTTKEYVEFEAPIPEYME</sequence>
<evidence type="ECO:0000259" key="2">
    <source>
        <dbReference type="Pfam" id="PF00849"/>
    </source>
</evidence>
<dbReference type="InterPro" id="IPR020103">
    <property type="entry name" value="PsdUridine_synth_cat_dom_sf"/>
</dbReference>
<evidence type="ECO:0000256" key="1">
    <source>
        <dbReference type="ARBA" id="ARBA00010876"/>
    </source>
</evidence>
<protein>
    <submittedName>
        <fullName evidence="3">Ribosomal large subunit pseudouridine synthase D</fullName>
    </submittedName>
</protein>
<organism evidence="3">
    <name type="scientific">human gut metagenome</name>
    <dbReference type="NCBI Taxonomy" id="408170"/>
    <lineage>
        <taxon>unclassified sequences</taxon>
        <taxon>metagenomes</taxon>
        <taxon>organismal metagenomes</taxon>
    </lineage>
</organism>
<dbReference type="GO" id="GO:0009982">
    <property type="term" value="F:pseudouridine synthase activity"/>
    <property type="evidence" value="ECO:0007669"/>
    <property type="project" value="InterPro"/>
</dbReference>
<dbReference type="Gene3D" id="3.30.2350.10">
    <property type="entry name" value="Pseudouridine synthase"/>
    <property type="match status" value="1"/>
</dbReference>
<gene>
    <name evidence="3" type="ORF">OBE_03597</name>
</gene>
<feature type="non-terminal residue" evidence="3">
    <location>
        <position position="159"/>
    </location>
</feature>
<dbReference type="InterPro" id="IPR006145">
    <property type="entry name" value="PsdUridine_synth_RsuA/RluA"/>
</dbReference>
<dbReference type="SUPFAM" id="SSF55120">
    <property type="entry name" value="Pseudouridine synthase"/>
    <property type="match status" value="1"/>
</dbReference>
<dbReference type="PANTHER" id="PTHR21600">
    <property type="entry name" value="MITOCHONDRIAL RNA PSEUDOURIDINE SYNTHASE"/>
    <property type="match status" value="1"/>
</dbReference>
<dbReference type="GO" id="GO:0000455">
    <property type="term" value="P:enzyme-directed rRNA pseudouridine synthesis"/>
    <property type="evidence" value="ECO:0007669"/>
    <property type="project" value="TreeGrafter"/>
</dbReference>
<dbReference type="CDD" id="cd02869">
    <property type="entry name" value="PseudoU_synth_RluA_like"/>
    <property type="match status" value="1"/>
</dbReference>
<dbReference type="InterPro" id="IPR050188">
    <property type="entry name" value="RluA_PseudoU_synthase"/>
</dbReference>
<evidence type="ECO:0000313" key="3">
    <source>
        <dbReference type="EMBL" id="EKC71032.1"/>
    </source>
</evidence>
<feature type="domain" description="Pseudouridine synthase RsuA/RluA-like" evidence="2">
    <location>
        <begin position="9"/>
        <end position="107"/>
    </location>
</feature>
<dbReference type="AlphaFoldDB" id="K1TCW9"/>
<dbReference type="PANTHER" id="PTHR21600:SF44">
    <property type="entry name" value="RIBOSOMAL LARGE SUBUNIT PSEUDOURIDINE SYNTHASE D"/>
    <property type="match status" value="1"/>
</dbReference>
<comment type="caution">
    <text evidence="3">The sequence shown here is derived from an EMBL/GenBank/DDBJ whole genome shotgun (WGS) entry which is preliminary data.</text>
</comment>
<name>K1TCW9_9ZZZZ</name>
<dbReference type="EMBL" id="AJWZ01002414">
    <property type="protein sequence ID" value="EKC71032.1"/>
    <property type="molecule type" value="Genomic_DNA"/>
</dbReference>
<dbReference type="Pfam" id="PF00849">
    <property type="entry name" value="PseudoU_synth_2"/>
    <property type="match status" value="1"/>
</dbReference>
<proteinExistence type="inferred from homology"/>